<organism evidence="1 2">
    <name type="scientific">Stutzerimonas stutzeri</name>
    <name type="common">Pseudomonas stutzeri</name>
    <dbReference type="NCBI Taxonomy" id="316"/>
    <lineage>
        <taxon>Bacteria</taxon>
        <taxon>Pseudomonadati</taxon>
        <taxon>Pseudomonadota</taxon>
        <taxon>Gammaproteobacteria</taxon>
        <taxon>Pseudomonadales</taxon>
        <taxon>Pseudomonadaceae</taxon>
        <taxon>Stutzerimonas</taxon>
    </lineage>
</organism>
<dbReference type="EMBL" id="JAOCAE010000021">
    <property type="protein sequence ID" value="MDH1238430.1"/>
    <property type="molecule type" value="Genomic_DNA"/>
</dbReference>
<dbReference type="AlphaFoldDB" id="A0AA42PEA7"/>
<dbReference type="GO" id="GO:0006355">
    <property type="term" value="P:regulation of DNA-templated transcription"/>
    <property type="evidence" value="ECO:0007669"/>
    <property type="project" value="InterPro"/>
</dbReference>
<proteinExistence type="predicted"/>
<name>A0AA42PEA7_STUST</name>
<comment type="caution">
    <text evidence="1">The sequence shown here is derived from an EMBL/GenBank/DDBJ whole genome shotgun (WGS) entry which is preliminary data.</text>
</comment>
<sequence>MRRRTRLNLFIEPEHASRLDELATKKGVSNASLVAAALARCLSSASTEQHQRDCIYPRV</sequence>
<accession>A0AA42PEA7</accession>
<evidence type="ECO:0000313" key="1">
    <source>
        <dbReference type="EMBL" id="MDH1238430.1"/>
    </source>
</evidence>
<evidence type="ECO:0000313" key="2">
    <source>
        <dbReference type="Proteomes" id="UP001158500"/>
    </source>
</evidence>
<protein>
    <recommendedName>
        <fullName evidence="3">CopG family transcriptional regulator</fullName>
    </recommendedName>
</protein>
<reference evidence="1" key="1">
    <citation type="submission" date="2022-09" db="EMBL/GenBank/DDBJ databases">
        <title>Intensive care unit water sources are persistently colonized with multi-drug resistant bacteria and are the site of extensive horizontal gene transfer of antibiotic resistance genes.</title>
        <authorList>
            <person name="Diorio-Toth L."/>
        </authorList>
    </citation>
    <scope>NUCLEOTIDE SEQUENCE</scope>
    <source>
        <strain evidence="1">GD03947</strain>
    </source>
</reference>
<evidence type="ECO:0008006" key="3">
    <source>
        <dbReference type="Google" id="ProtNLM"/>
    </source>
</evidence>
<dbReference type="SUPFAM" id="SSF47598">
    <property type="entry name" value="Ribbon-helix-helix"/>
    <property type="match status" value="1"/>
</dbReference>
<dbReference type="Proteomes" id="UP001158500">
    <property type="component" value="Unassembled WGS sequence"/>
</dbReference>
<dbReference type="InterPro" id="IPR010985">
    <property type="entry name" value="Ribbon_hlx_hlx"/>
</dbReference>
<gene>
    <name evidence="1" type="ORF">N5C32_20580</name>
</gene>
<dbReference type="RefSeq" id="WP_020308821.1">
    <property type="nucleotide sequence ID" value="NZ_CP104580.1"/>
</dbReference>